<dbReference type="Proteomes" id="UP001556367">
    <property type="component" value="Unassembled WGS sequence"/>
</dbReference>
<sequence>MDISNPNLGSWPEGPEEKIATSFIIVDLAMQQEILSPEDWTYAEDITECRRVRLRIHNALEARQHQLNPLGTHVPTKPSSPHYSTLLSPT</sequence>
<name>A0ABR3IPH5_9AGAR</name>
<organism evidence="2 4">
    <name type="scientific">Hohenbuehelia grisea</name>
    <dbReference type="NCBI Taxonomy" id="104357"/>
    <lineage>
        <taxon>Eukaryota</taxon>
        <taxon>Fungi</taxon>
        <taxon>Dikarya</taxon>
        <taxon>Basidiomycota</taxon>
        <taxon>Agaricomycotina</taxon>
        <taxon>Agaricomycetes</taxon>
        <taxon>Agaricomycetidae</taxon>
        <taxon>Agaricales</taxon>
        <taxon>Pleurotineae</taxon>
        <taxon>Pleurotaceae</taxon>
        <taxon>Hohenbuehelia</taxon>
    </lineage>
</organism>
<gene>
    <name evidence="3" type="ORF">HGRIS_001294</name>
    <name evidence="2" type="ORF">HGRIS_004349</name>
</gene>
<evidence type="ECO:0000313" key="4">
    <source>
        <dbReference type="Proteomes" id="UP001556367"/>
    </source>
</evidence>
<comment type="caution">
    <text evidence="2">The sequence shown here is derived from an EMBL/GenBank/DDBJ whole genome shotgun (WGS) entry which is preliminary data.</text>
</comment>
<feature type="region of interest" description="Disordered" evidence="1">
    <location>
        <begin position="66"/>
        <end position="90"/>
    </location>
</feature>
<dbReference type="EMBL" id="JASNQZ010000005">
    <property type="protein sequence ID" value="KAL0957501.1"/>
    <property type="molecule type" value="Genomic_DNA"/>
</dbReference>
<protein>
    <submittedName>
        <fullName evidence="2">Uncharacterized protein</fullName>
    </submittedName>
</protein>
<evidence type="ECO:0000313" key="3">
    <source>
        <dbReference type="EMBL" id="KAL0957501.1"/>
    </source>
</evidence>
<reference evidence="2" key="1">
    <citation type="journal article" date="2024" name="ACS Chem. Biol.">
        <title>Early Steps of the Biosynthesis of the Anticancer Antibiotic Pleurotin.</title>
        <authorList>
            <person name="Weaver J.A."/>
            <person name="Alkhder D."/>
            <person name="Prasongpholchai P."/>
            <person name="Tadesse M.D."/>
            <person name="de Los Santos E.L."/>
            <person name="Song L."/>
            <person name="Corre C."/>
            <person name="Alberti F."/>
        </authorList>
    </citation>
    <scope>NUCLEOTIDE SEQUENCE</scope>
    <source>
        <strain evidence="2">T-177</strain>
    </source>
</reference>
<accession>A0ABR3IPH5</accession>
<proteinExistence type="predicted"/>
<evidence type="ECO:0000256" key="1">
    <source>
        <dbReference type="SAM" id="MobiDB-lite"/>
    </source>
</evidence>
<reference evidence="4" key="2">
    <citation type="submission" date="2024-06" db="EMBL/GenBank/DDBJ databases">
        <title>Multi-omics analyses provide insights into the biosynthesis of the anticancer antibiotic pleurotin in Hohenbuehelia grisea.</title>
        <authorList>
            <person name="Weaver J.A."/>
            <person name="Alberti F."/>
        </authorList>
    </citation>
    <scope>NUCLEOTIDE SEQUENCE [LARGE SCALE GENOMIC DNA]</scope>
    <source>
        <strain evidence="4">T-177</strain>
    </source>
</reference>
<feature type="compositionally biased region" description="Polar residues" evidence="1">
    <location>
        <begin position="77"/>
        <end position="90"/>
    </location>
</feature>
<dbReference type="EMBL" id="JASNQZ010000019">
    <property type="protein sequence ID" value="KAL0945201.1"/>
    <property type="molecule type" value="Genomic_DNA"/>
</dbReference>
<evidence type="ECO:0000313" key="2">
    <source>
        <dbReference type="EMBL" id="KAL0945201.1"/>
    </source>
</evidence>
<keyword evidence="4" id="KW-1185">Reference proteome</keyword>